<keyword evidence="2" id="KW-0479">Metal-binding</keyword>
<organism evidence="6 7">
    <name type="scientific">Herbiconiux flava</name>
    <dbReference type="NCBI Taxonomy" id="881268"/>
    <lineage>
        <taxon>Bacteria</taxon>
        <taxon>Bacillati</taxon>
        <taxon>Actinomycetota</taxon>
        <taxon>Actinomycetes</taxon>
        <taxon>Micrococcales</taxon>
        <taxon>Microbacteriaceae</taxon>
        <taxon>Herbiconiux</taxon>
    </lineage>
</organism>
<dbReference type="EMBL" id="JACCBM010000001">
    <property type="protein sequence ID" value="NYD70958.1"/>
    <property type="molecule type" value="Genomic_DNA"/>
</dbReference>
<dbReference type="PANTHER" id="PTHR35005:SF1">
    <property type="entry name" value="2-AMINO-5-FORMYLAMINO-6-RIBOSYLAMINOPYRIMIDIN-4(3H)-ONE 5'-MONOPHOSPHATE DEFORMYLASE"/>
    <property type="match status" value="1"/>
</dbReference>
<proteinExistence type="inferred from homology"/>
<name>A0A852SPY9_9MICO</name>
<dbReference type="EC" id="3.5.2.10" evidence="6"/>
<dbReference type="PANTHER" id="PTHR35005">
    <property type="entry name" value="3-DEHYDRO-SCYLLO-INOSOSE HYDROLASE"/>
    <property type="match status" value="1"/>
</dbReference>
<evidence type="ECO:0000313" key="7">
    <source>
        <dbReference type="Proteomes" id="UP000549913"/>
    </source>
</evidence>
<dbReference type="Proteomes" id="UP000549913">
    <property type="component" value="Unassembled WGS sequence"/>
</dbReference>
<dbReference type="Pfam" id="PF02633">
    <property type="entry name" value="Creatininase"/>
    <property type="match status" value="1"/>
</dbReference>
<dbReference type="InterPro" id="IPR003785">
    <property type="entry name" value="Creatininase/forma_Hydrolase"/>
</dbReference>
<dbReference type="Gene3D" id="3.40.50.10310">
    <property type="entry name" value="Creatininase"/>
    <property type="match status" value="1"/>
</dbReference>
<sequence>MIVGATGPTSPAVAALAAAGAVAVQPIGAVEQHGPHLPVTTDAEIAEALAGGAVQKLRGSVPTWLLPVLSYGLSPEHLGRPGTVSLSTSTLLSVCLDLGRSVAASGVGTLIFVNAHGGNPDLLRVVARDIHADCGVRTYVVHAPELALPRDLVERMPEPALDVHAGFYETSVMLALDAAAVDLPAAAPDGLAVAESLAGLSHVSLFGGIGLPWHTDDLSESGVIGDPSGASAEWGRAALEAQTTALAEAIGELARFEYPR</sequence>
<dbReference type="GO" id="GO:0009231">
    <property type="term" value="P:riboflavin biosynthetic process"/>
    <property type="evidence" value="ECO:0007669"/>
    <property type="project" value="TreeGrafter"/>
</dbReference>
<keyword evidence="4" id="KW-0862">Zinc</keyword>
<dbReference type="SUPFAM" id="SSF102215">
    <property type="entry name" value="Creatininase"/>
    <property type="match status" value="1"/>
</dbReference>
<keyword evidence="7" id="KW-1185">Reference proteome</keyword>
<comment type="similarity">
    <text evidence="5">Belongs to the creatininase superfamily.</text>
</comment>
<dbReference type="RefSeq" id="WP_179548000.1">
    <property type="nucleotide sequence ID" value="NZ_BSEW01000002.1"/>
</dbReference>
<evidence type="ECO:0000256" key="4">
    <source>
        <dbReference type="ARBA" id="ARBA00022833"/>
    </source>
</evidence>
<dbReference type="GO" id="GO:0016811">
    <property type="term" value="F:hydrolase activity, acting on carbon-nitrogen (but not peptide) bonds, in linear amides"/>
    <property type="evidence" value="ECO:0007669"/>
    <property type="project" value="TreeGrafter"/>
</dbReference>
<evidence type="ECO:0000256" key="2">
    <source>
        <dbReference type="ARBA" id="ARBA00022723"/>
    </source>
</evidence>
<evidence type="ECO:0000256" key="5">
    <source>
        <dbReference type="ARBA" id="ARBA00024029"/>
    </source>
</evidence>
<accession>A0A852SPY9</accession>
<gene>
    <name evidence="6" type="ORF">BJ984_002116</name>
</gene>
<reference evidence="6 7" key="1">
    <citation type="submission" date="2020-07" db="EMBL/GenBank/DDBJ databases">
        <title>Sequencing the genomes of 1000 actinobacteria strains.</title>
        <authorList>
            <person name="Klenk H.-P."/>
        </authorList>
    </citation>
    <scope>NUCLEOTIDE SEQUENCE [LARGE SCALE GENOMIC DNA]</scope>
    <source>
        <strain evidence="6 7">DSM 26474</strain>
    </source>
</reference>
<dbReference type="GO" id="GO:0047789">
    <property type="term" value="F:creatininase activity"/>
    <property type="evidence" value="ECO:0007669"/>
    <property type="project" value="UniProtKB-EC"/>
</dbReference>
<dbReference type="InterPro" id="IPR024087">
    <property type="entry name" value="Creatininase-like_sf"/>
</dbReference>
<protein>
    <submittedName>
        <fullName evidence="6">Creatinine amidohydrolase</fullName>
        <ecNumber evidence="6">3.5.2.10</ecNumber>
    </submittedName>
</protein>
<comment type="caution">
    <text evidence="6">The sequence shown here is derived from an EMBL/GenBank/DDBJ whole genome shotgun (WGS) entry which is preliminary data.</text>
</comment>
<comment type="cofactor">
    <cofactor evidence="1">
        <name>Zn(2+)</name>
        <dbReference type="ChEBI" id="CHEBI:29105"/>
    </cofactor>
</comment>
<evidence type="ECO:0000256" key="3">
    <source>
        <dbReference type="ARBA" id="ARBA00022801"/>
    </source>
</evidence>
<evidence type="ECO:0000313" key="6">
    <source>
        <dbReference type="EMBL" id="NYD70958.1"/>
    </source>
</evidence>
<keyword evidence="3 6" id="KW-0378">Hydrolase</keyword>
<dbReference type="AlphaFoldDB" id="A0A852SPY9"/>
<dbReference type="GO" id="GO:0046872">
    <property type="term" value="F:metal ion binding"/>
    <property type="evidence" value="ECO:0007669"/>
    <property type="project" value="UniProtKB-KW"/>
</dbReference>
<evidence type="ECO:0000256" key="1">
    <source>
        <dbReference type="ARBA" id="ARBA00001947"/>
    </source>
</evidence>